<reference evidence="1" key="1">
    <citation type="submission" date="2020-07" db="EMBL/GenBank/DDBJ databases">
        <title>The High-quality genome of the commercially important snow crab, Chionoecetes opilio.</title>
        <authorList>
            <person name="Jeong J.-H."/>
            <person name="Ryu S."/>
        </authorList>
    </citation>
    <scope>NUCLEOTIDE SEQUENCE</scope>
    <source>
        <strain evidence="1">MADBK_172401_WGS</strain>
        <tissue evidence="1">Digestive gland</tissue>
    </source>
</reference>
<dbReference type="EMBL" id="JACEEZ010015345">
    <property type="protein sequence ID" value="KAG0718898.1"/>
    <property type="molecule type" value="Genomic_DNA"/>
</dbReference>
<evidence type="ECO:0000313" key="2">
    <source>
        <dbReference type="Proteomes" id="UP000770661"/>
    </source>
</evidence>
<sequence length="138" mass="15689">MKIIVSFDSSPPQTSSHLNDTYSLLLYRPFPPSCYFFIPSFIPILSQVNKAFEGDASTARPLSGSVPEARGTLTTLQREVNPDTGQVTLRDSIENNIIMSPWVCTSKYLRIFSKNRFGALFIKNFIKLWRNKVSPWPQ</sequence>
<gene>
    <name evidence="1" type="ORF">GWK47_051585</name>
</gene>
<keyword evidence="2" id="KW-1185">Reference proteome</keyword>
<protein>
    <submittedName>
        <fullName evidence="1">Uncharacterized protein</fullName>
    </submittedName>
</protein>
<accession>A0A8J4Y0N0</accession>
<comment type="caution">
    <text evidence="1">The sequence shown here is derived from an EMBL/GenBank/DDBJ whole genome shotgun (WGS) entry which is preliminary data.</text>
</comment>
<evidence type="ECO:0000313" key="1">
    <source>
        <dbReference type="EMBL" id="KAG0718898.1"/>
    </source>
</evidence>
<dbReference type="Proteomes" id="UP000770661">
    <property type="component" value="Unassembled WGS sequence"/>
</dbReference>
<organism evidence="1 2">
    <name type="scientific">Chionoecetes opilio</name>
    <name type="common">Atlantic snow crab</name>
    <name type="synonym">Cancer opilio</name>
    <dbReference type="NCBI Taxonomy" id="41210"/>
    <lineage>
        <taxon>Eukaryota</taxon>
        <taxon>Metazoa</taxon>
        <taxon>Ecdysozoa</taxon>
        <taxon>Arthropoda</taxon>
        <taxon>Crustacea</taxon>
        <taxon>Multicrustacea</taxon>
        <taxon>Malacostraca</taxon>
        <taxon>Eumalacostraca</taxon>
        <taxon>Eucarida</taxon>
        <taxon>Decapoda</taxon>
        <taxon>Pleocyemata</taxon>
        <taxon>Brachyura</taxon>
        <taxon>Eubrachyura</taxon>
        <taxon>Majoidea</taxon>
        <taxon>Majidae</taxon>
        <taxon>Chionoecetes</taxon>
    </lineage>
</organism>
<name>A0A8J4Y0N0_CHIOP</name>
<proteinExistence type="predicted"/>
<dbReference type="AlphaFoldDB" id="A0A8J4Y0N0"/>